<dbReference type="EMBL" id="DVJS01000143">
    <property type="protein sequence ID" value="HIS97478.1"/>
    <property type="molecule type" value="Genomic_DNA"/>
</dbReference>
<feature type="domain" description="HD" evidence="3">
    <location>
        <begin position="14"/>
        <end position="158"/>
    </location>
</feature>
<keyword evidence="2" id="KW-0378">Hydrolase</keyword>
<proteinExistence type="predicted"/>
<gene>
    <name evidence="4" type="ORF">IAD42_05830</name>
</gene>
<keyword evidence="1" id="KW-0479">Metal-binding</keyword>
<dbReference type="SUPFAM" id="SSF109604">
    <property type="entry name" value="HD-domain/PDEase-like"/>
    <property type="match status" value="1"/>
</dbReference>
<dbReference type="PANTHER" id="PTHR11845:SF13">
    <property type="entry name" value="5'-DEOXYNUCLEOTIDASE HDDC2"/>
    <property type="match status" value="1"/>
</dbReference>
<dbReference type="Proteomes" id="UP000886876">
    <property type="component" value="Unassembled WGS sequence"/>
</dbReference>
<reference evidence="4" key="1">
    <citation type="submission" date="2020-10" db="EMBL/GenBank/DDBJ databases">
        <authorList>
            <person name="Gilroy R."/>
        </authorList>
    </citation>
    <scope>NUCLEOTIDE SEQUENCE</scope>
    <source>
        <strain evidence="4">ChiHecec3B27-6122</strain>
    </source>
</reference>
<evidence type="ECO:0000313" key="5">
    <source>
        <dbReference type="Proteomes" id="UP000886876"/>
    </source>
</evidence>
<reference evidence="4" key="2">
    <citation type="journal article" date="2021" name="PeerJ">
        <title>Extensive microbial diversity within the chicken gut microbiome revealed by metagenomics and culture.</title>
        <authorList>
            <person name="Gilroy R."/>
            <person name="Ravi A."/>
            <person name="Getino M."/>
            <person name="Pursley I."/>
            <person name="Horton D.L."/>
            <person name="Alikhan N.F."/>
            <person name="Baker D."/>
            <person name="Gharbi K."/>
            <person name="Hall N."/>
            <person name="Watson M."/>
            <person name="Adriaenssens E.M."/>
            <person name="Foster-Nyarko E."/>
            <person name="Jarju S."/>
            <person name="Secka A."/>
            <person name="Antonio M."/>
            <person name="Oren A."/>
            <person name="Chaudhuri R.R."/>
            <person name="La Ragione R."/>
            <person name="Hildebrand F."/>
            <person name="Pallen M.J."/>
        </authorList>
    </citation>
    <scope>NUCLEOTIDE SEQUENCE</scope>
    <source>
        <strain evidence="4">ChiHecec3B27-6122</strain>
    </source>
</reference>
<dbReference type="InterPro" id="IPR039356">
    <property type="entry name" value="YfbR/HDDC2"/>
</dbReference>
<dbReference type="GO" id="GO:0046872">
    <property type="term" value="F:metal ion binding"/>
    <property type="evidence" value="ECO:0007669"/>
    <property type="project" value="UniProtKB-KW"/>
</dbReference>
<dbReference type="PANTHER" id="PTHR11845">
    <property type="entry name" value="5'-DEOXYNUCLEOTIDASE HDDC2"/>
    <property type="match status" value="1"/>
</dbReference>
<dbReference type="AlphaFoldDB" id="A0A9D1G576"/>
<sequence length="168" mass="19345">MTAREFMDFLHVLERMKCNVRHGWTSTGRRESVAEHSYRLCAMAFLLKDEFPGLDMDRVLRMCIVHDWGEAVTGDIPSFLKTEADEATETDAVGTLTAMLPDKKRELDELFAELTALETPEAKLYKAIDRIEAVIQHNEAPLDTWIELEKTLNLEYGTEDCARFPFMR</sequence>
<evidence type="ECO:0000256" key="1">
    <source>
        <dbReference type="ARBA" id="ARBA00022723"/>
    </source>
</evidence>
<evidence type="ECO:0000256" key="2">
    <source>
        <dbReference type="ARBA" id="ARBA00022801"/>
    </source>
</evidence>
<dbReference type="GO" id="GO:0002953">
    <property type="term" value="F:5'-deoxynucleotidase activity"/>
    <property type="evidence" value="ECO:0007669"/>
    <property type="project" value="InterPro"/>
</dbReference>
<dbReference type="GO" id="GO:0005737">
    <property type="term" value="C:cytoplasm"/>
    <property type="evidence" value="ECO:0007669"/>
    <property type="project" value="TreeGrafter"/>
</dbReference>
<dbReference type="Pfam" id="PF13023">
    <property type="entry name" value="HD_3"/>
    <property type="match status" value="1"/>
</dbReference>
<evidence type="ECO:0000313" key="4">
    <source>
        <dbReference type="EMBL" id="HIS97478.1"/>
    </source>
</evidence>
<dbReference type="Gene3D" id="1.10.3210.10">
    <property type="entry name" value="Hypothetical protein af1432"/>
    <property type="match status" value="1"/>
</dbReference>
<evidence type="ECO:0000259" key="3">
    <source>
        <dbReference type="Pfam" id="PF13023"/>
    </source>
</evidence>
<protein>
    <submittedName>
        <fullName evidence="4">HD domain-containing protein</fullName>
    </submittedName>
</protein>
<comment type="caution">
    <text evidence="4">The sequence shown here is derived from an EMBL/GenBank/DDBJ whole genome shotgun (WGS) entry which is preliminary data.</text>
</comment>
<accession>A0A9D1G576</accession>
<organism evidence="4 5">
    <name type="scientific">Candidatus Scatomorpha pullistercoris</name>
    <dbReference type="NCBI Taxonomy" id="2840929"/>
    <lineage>
        <taxon>Bacteria</taxon>
        <taxon>Bacillati</taxon>
        <taxon>Bacillota</taxon>
        <taxon>Clostridia</taxon>
        <taxon>Eubacteriales</taxon>
        <taxon>Candidatus Scatomorpha</taxon>
    </lineage>
</organism>
<dbReference type="InterPro" id="IPR006674">
    <property type="entry name" value="HD_domain"/>
</dbReference>
<name>A0A9D1G576_9FIRM</name>
<feature type="non-terminal residue" evidence="4">
    <location>
        <position position="168"/>
    </location>
</feature>